<name>A0A0R1FBQ4_9LACO</name>
<proteinExistence type="predicted"/>
<gene>
    <name evidence="1" type="ORF">FD22_GL001167</name>
</gene>
<comment type="caution">
    <text evidence="1">The sequence shown here is derived from an EMBL/GenBank/DDBJ whole genome shotgun (WGS) entry which is preliminary data.</text>
</comment>
<organism evidence="1 2">
    <name type="scientific">Loigolactobacillus coryniformis subsp. coryniformis KCTC 3167 = DSM 20001</name>
    <dbReference type="NCBI Taxonomy" id="913848"/>
    <lineage>
        <taxon>Bacteria</taxon>
        <taxon>Bacillati</taxon>
        <taxon>Bacillota</taxon>
        <taxon>Bacilli</taxon>
        <taxon>Lactobacillales</taxon>
        <taxon>Lactobacillaceae</taxon>
        <taxon>Loigolactobacillus</taxon>
    </lineage>
</organism>
<dbReference type="PATRIC" id="fig|913848.6.peg.1204"/>
<reference evidence="1 2" key="1">
    <citation type="journal article" date="2015" name="Genome Announc.">
        <title>Expanding the biotechnology potential of lactobacilli through comparative genomics of 213 strains and associated genera.</title>
        <authorList>
            <person name="Sun Z."/>
            <person name="Harris H.M."/>
            <person name="McCann A."/>
            <person name="Guo C."/>
            <person name="Argimon S."/>
            <person name="Zhang W."/>
            <person name="Yang X."/>
            <person name="Jeffery I.B."/>
            <person name="Cooney J.C."/>
            <person name="Kagawa T.F."/>
            <person name="Liu W."/>
            <person name="Song Y."/>
            <person name="Salvetti E."/>
            <person name="Wrobel A."/>
            <person name="Rasinkangas P."/>
            <person name="Parkhill J."/>
            <person name="Rea M.C."/>
            <person name="O'Sullivan O."/>
            <person name="Ritari J."/>
            <person name="Douillard F.P."/>
            <person name="Paul Ross R."/>
            <person name="Yang R."/>
            <person name="Briner A.E."/>
            <person name="Felis G.E."/>
            <person name="de Vos W.M."/>
            <person name="Barrangou R."/>
            <person name="Klaenhammer T.R."/>
            <person name="Caufield P.W."/>
            <person name="Cui Y."/>
            <person name="Zhang H."/>
            <person name="O'Toole P.W."/>
        </authorList>
    </citation>
    <scope>NUCLEOTIDE SEQUENCE [LARGE SCALE GENOMIC DNA]</scope>
    <source>
        <strain evidence="1 2">DSM 20001</strain>
    </source>
</reference>
<dbReference type="GeneID" id="65915865"/>
<evidence type="ECO:0000313" key="1">
    <source>
        <dbReference type="EMBL" id="KRK19129.1"/>
    </source>
</evidence>
<evidence type="ECO:0000313" key="2">
    <source>
        <dbReference type="Proteomes" id="UP000051181"/>
    </source>
</evidence>
<dbReference type="Proteomes" id="UP000051181">
    <property type="component" value="Unassembled WGS sequence"/>
</dbReference>
<accession>A0A0R1FBQ4</accession>
<dbReference type="EMBL" id="AZCN01000003">
    <property type="protein sequence ID" value="KRK19129.1"/>
    <property type="molecule type" value="Genomic_DNA"/>
</dbReference>
<dbReference type="AlphaFoldDB" id="A0A0R1FBQ4"/>
<sequence length="101" mass="11918">MADEKKFPSNQRILDLVLRMLNGEIITFATWKSYYHGNDHAKRTFQRDMQDITHALKKTNSKQRLVRKHDELRSEDERTEYSIVCTAVEDTDVDQHPQNIG</sequence>
<protein>
    <submittedName>
        <fullName evidence="1">Uncharacterized protein</fullName>
    </submittedName>
</protein>
<dbReference type="RefSeq" id="WP_010011346.1">
    <property type="nucleotide sequence ID" value="NZ_AZCN01000003.1"/>
</dbReference>